<dbReference type="Pfam" id="PF22421">
    <property type="entry name" value="SYY_C-terminal"/>
    <property type="match status" value="1"/>
</dbReference>
<dbReference type="GO" id="GO:0004831">
    <property type="term" value="F:tyrosine-tRNA ligase activity"/>
    <property type="evidence" value="ECO:0007669"/>
    <property type="project" value="UniProtKB-UniRule"/>
</dbReference>
<dbReference type="InterPro" id="IPR024108">
    <property type="entry name" value="Tyr-tRNA-ligase_bac_2"/>
</dbReference>
<dbReference type="InterPro" id="IPR001412">
    <property type="entry name" value="aa-tRNA-synth_I_CS"/>
</dbReference>
<protein>
    <recommendedName>
        <fullName evidence="9">Tyrosine--tRNA ligase</fullName>
        <ecNumber evidence="9">6.1.1.1</ecNumber>
    </recommendedName>
    <alternativeName>
        <fullName evidence="9">Tyrosyl-tRNA synthetase</fullName>
        <shortName evidence="9">TyrRS</shortName>
    </alternativeName>
</protein>
<evidence type="ECO:0000256" key="10">
    <source>
        <dbReference type="PROSITE-ProRule" id="PRU00182"/>
    </source>
</evidence>
<evidence type="ECO:0000313" key="13">
    <source>
        <dbReference type="Proteomes" id="UP000230447"/>
    </source>
</evidence>
<gene>
    <name evidence="9" type="primary">tyrS</name>
    <name evidence="12" type="ORF">COX24_03725</name>
</gene>
<keyword evidence="5 10" id="KW-0694">RNA-binding</keyword>
<evidence type="ECO:0000256" key="6">
    <source>
        <dbReference type="ARBA" id="ARBA00022917"/>
    </source>
</evidence>
<evidence type="ECO:0000256" key="3">
    <source>
        <dbReference type="ARBA" id="ARBA00022741"/>
    </source>
</evidence>
<evidence type="ECO:0000256" key="5">
    <source>
        <dbReference type="ARBA" id="ARBA00022884"/>
    </source>
</evidence>
<dbReference type="InterPro" id="IPR054608">
    <property type="entry name" value="SYY-like_C"/>
</dbReference>
<dbReference type="InterPro" id="IPR002307">
    <property type="entry name" value="Tyr-tRNA-ligase"/>
</dbReference>
<comment type="catalytic activity">
    <reaction evidence="8 9">
        <text>tRNA(Tyr) + L-tyrosine + ATP = L-tyrosyl-tRNA(Tyr) + AMP + diphosphate + H(+)</text>
        <dbReference type="Rhea" id="RHEA:10220"/>
        <dbReference type="Rhea" id="RHEA-COMP:9706"/>
        <dbReference type="Rhea" id="RHEA-COMP:9707"/>
        <dbReference type="ChEBI" id="CHEBI:15378"/>
        <dbReference type="ChEBI" id="CHEBI:30616"/>
        <dbReference type="ChEBI" id="CHEBI:33019"/>
        <dbReference type="ChEBI" id="CHEBI:58315"/>
        <dbReference type="ChEBI" id="CHEBI:78442"/>
        <dbReference type="ChEBI" id="CHEBI:78536"/>
        <dbReference type="ChEBI" id="CHEBI:456215"/>
        <dbReference type="EC" id="6.1.1.1"/>
    </reaction>
</comment>
<feature type="short sequence motif" description="'HIGH' region" evidence="9">
    <location>
        <begin position="61"/>
        <end position="70"/>
    </location>
</feature>
<dbReference type="GO" id="GO:0006437">
    <property type="term" value="P:tyrosyl-tRNA aminoacylation"/>
    <property type="evidence" value="ECO:0007669"/>
    <property type="project" value="UniProtKB-UniRule"/>
</dbReference>
<sequence>MANTANLFYNILKNKMAKVITDKNKIREVLNRGVEEVVIKEHLEKALLSGKRLRVKFGIDPTSPDLHLGHSIPLKKLRQFQELGHNIILLIGDFTAQVGDPSGRMTSRKPLSAVQIKENMKEYTKQAGRIIDIKKAEIRYNSEWYKNKTMDFVMDITSRFTVARILERDDFQKRLKKDVDISMQEIYYPLMQGYDSVALNANVEIGGNDQKFNLLMGRKVQKKYNLPEQDIITTPLLIGTDGETKMSKSVGNYIKFNDLAKEMYGKTMSIPDQLIWHYFELLTEIPLSEIKQMQNRARASLLNYKEVKEKLAKELVKMYHGEKQAQKAKEEFNDVFQKGGLPSQISAFTTTKSEINILDLLFETGIAQSKSEAKRLVESKSIKINQAIKQNWREVLHLKDGDVVQAGKRKFIKIKMSKGEQNDKNTDN</sequence>
<dbReference type="Gene3D" id="3.40.50.620">
    <property type="entry name" value="HUPs"/>
    <property type="match status" value="1"/>
</dbReference>
<dbReference type="SUPFAM" id="SSF52374">
    <property type="entry name" value="Nucleotidylyl transferase"/>
    <property type="match status" value="1"/>
</dbReference>
<reference evidence="12 13" key="1">
    <citation type="submission" date="2017-09" db="EMBL/GenBank/DDBJ databases">
        <title>Depth-based differentiation of microbial function through sediment-hosted aquifers and enrichment of novel symbionts in the deep terrestrial subsurface.</title>
        <authorList>
            <person name="Probst A.J."/>
            <person name="Ladd B."/>
            <person name="Jarett J.K."/>
            <person name="Geller-Mcgrath D.E."/>
            <person name="Sieber C.M."/>
            <person name="Emerson J.B."/>
            <person name="Anantharaman K."/>
            <person name="Thomas B.C."/>
            <person name="Malmstrom R."/>
            <person name="Stieglmeier M."/>
            <person name="Klingl A."/>
            <person name="Woyke T."/>
            <person name="Ryan C.M."/>
            <person name="Banfield J.F."/>
        </authorList>
    </citation>
    <scope>NUCLEOTIDE SEQUENCE [LARGE SCALE GENOMIC DNA]</scope>
    <source>
        <strain evidence="12">CG23_combo_of_CG06-09_8_20_14_all_37_87_8</strain>
    </source>
</reference>
<dbReference type="GO" id="GO:0005829">
    <property type="term" value="C:cytosol"/>
    <property type="evidence" value="ECO:0007669"/>
    <property type="project" value="TreeGrafter"/>
</dbReference>
<dbReference type="PROSITE" id="PS50889">
    <property type="entry name" value="S4"/>
    <property type="match status" value="1"/>
</dbReference>
<comment type="subcellular location">
    <subcellularLocation>
        <location evidence="9">Cytoplasm</location>
    </subcellularLocation>
</comment>
<keyword evidence="6 9" id="KW-0648">Protein biosynthesis</keyword>
<comment type="caution">
    <text evidence="12">The sequence shown here is derived from an EMBL/GenBank/DDBJ whole genome shotgun (WGS) entry which is preliminary data.</text>
</comment>
<evidence type="ECO:0000259" key="11">
    <source>
        <dbReference type="Pfam" id="PF22421"/>
    </source>
</evidence>
<dbReference type="NCBIfam" id="TIGR00234">
    <property type="entry name" value="tyrS"/>
    <property type="match status" value="1"/>
</dbReference>
<name>A0A2G9ZE61_9BACT</name>
<evidence type="ECO:0000313" key="12">
    <source>
        <dbReference type="EMBL" id="PIP31427.1"/>
    </source>
</evidence>
<dbReference type="PRINTS" id="PR01040">
    <property type="entry name" value="TRNASYNTHTYR"/>
</dbReference>
<dbReference type="Pfam" id="PF00579">
    <property type="entry name" value="tRNA-synt_1b"/>
    <property type="match status" value="1"/>
</dbReference>
<dbReference type="InterPro" id="IPR002305">
    <property type="entry name" value="aa-tRNA-synth_Ic"/>
</dbReference>
<keyword evidence="2 9" id="KW-0436">Ligase</keyword>
<dbReference type="GO" id="GO:0005524">
    <property type="term" value="F:ATP binding"/>
    <property type="evidence" value="ECO:0007669"/>
    <property type="project" value="UniProtKB-UniRule"/>
</dbReference>
<keyword evidence="4 9" id="KW-0067">ATP-binding</keyword>
<feature type="short sequence motif" description="'KMSKS' region" evidence="9">
    <location>
        <begin position="245"/>
        <end position="249"/>
    </location>
</feature>
<dbReference type="Proteomes" id="UP000230447">
    <property type="component" value="Unassembled WGS sequence"/>
</dbReference>
<dbReference type="PANTHER" id="PTHR11766:SF1">
    <property type="entry name" value="TYROSINE--TRNA LIGASE"/>
    <property type="match status" value="1"/>
</dbReference>
<dbReference type="EMBL" id="PCSB01000077">
    <property type="protein sequence ID" value="PIP31427.1"/>
    <property type="molecule type" value="Genomic_DNA"/>
</dbReference>
<keyword evidence="3 9" id="KW-0547">Nucleotide-binding</keyword>
<evidence type="ECO:0000256" key="8">
    <source>
        <dbReference type="ARBA" id="ARBA00048248"/>
    </source>
</evidence>
<dbReference type="InterPro" id="IPR036986">
    <property type="entry name" value="S4_RNA-bd_sf"/>
</dbReference>
<evidence type="ECO:0000256" key="7">
    <source>
        <dbReference type="ARBA" id="ARBA00023146"/>
    </source>
</evidence>
<dbReference type="InterPro" id="IPR024088">
    <property type="entry name" value="Tyr-tRNA-ligase_bac-type"/>
</dbReference>
<accession>A0A2G9ZE61</accession>
<evidence type="ECO:0000256" key="4">
    <source>
        <dbReference type="ARBA" id="ARBA00022840"/>
    </source>
</evidence>
<dbReference type="AlphaFoldDB" id="A0A2G9ZE61"/>
<dbReference type="HAMAP" id="MF_02007">
    <property type="entry name" value="Tyr_tRNA_synth_type2"/>
    <property type="match status" value="1"/>
</dbReference>
<keyword evidence="7 9" id="KW-0030">Aminoacyl-tRNA synthetase</keyword>
<feature type="binding site" evidence="9">
    <location>
        <position position="248"/>
    </location>
    <ligand>
        <name>ATP</name>
        <dbReference type="ChEBI" id="CHEBI:30616"/>
    </ligand>
</feature>
<evidence type="ECO:0000256" key="2">
    <source>
        <dbReference type="ARBA" id="ARBA00022598"/>
    </source>
</evidence>
<dbReference type="EC" id="6.1.1.1" evidence="9"/>
<organism evidence="12 13">
    <name type="scientific">bacterium (Candidatus Gribaldobacteria) CG23_combo_of_CG06-09_8_20_14_all_37_87_8</name>
    <dbReference type="NCBI Taxonomy" id="2014278"/>
    <lineage>
        <taxon>Bacteria</taxon>
        <taxon>Candidatus Gribaldobacteria</taxon>
    </lineage>
</organism>
<dbReference type="GO" id="GO:0003723">
    <property type="term" value="F:RNA binding"/>
    <property type="evidence" value="ECO:0007669"/>
    <property type="project" value="UniProtKB-KW"/>
</dbReference>
<evidence type="ECO:0000256" key="9">
    <source>
        <dbReference type="HAMAP-Rule" id="MF_02007"/>
    </source>
</evidence>
<dbReference type="PANTHER" id="PTHR11766">
    <property type="entry name" value="TYROSYL-TRNA SYNTHETASE"/>
    <property type="match status" value="1"/>
</dbReference>
<dbReference type="Gene3D" id="3.10.290.10">
    <property type="entry name" value="RNA-binding S4 domain"/>
    <property type="match status" value="1"/>
</dbReference>
<proteinExistence type="inferred from homology"/>
<keyword evidence="1 9" id="KW-0963">Cytoplasm</keyword>
<comment type="function">
    <text evidence="9">Catalyzes the attachment of tyrosine to tRNA(Tyr) in a two-step reaction: tyrosine is first activated by ATP to form Tyr-AMP and then transferred to the acceptor end of tRNA(Tyr).</text>
</comment>
<dbReference type="CDD" id="cd00805">
    <property type="entry name" value="TyrRS_core"/>
    <property type="match status" value="1"/>
</dbReference>
<dbReference type="InterPro" id="IPR014729">
    <property type="entry name" value="Rossmann-like_a/b/a_fold"/>
</dbReference>
<dbReference type="SUPFAM" id="SSF55174">
    <property type="entry name" value="Alpha-L RNA-binding motif"/>
    <property type="match status" value="1"/>
</dbReference>
<comment type="similarity">
    <text evidence="9">Belongs to the class-I aminoacyl-tRNA synthetase family. TyrS type 2 subfamily.</text>
</comment>
<evidence type="ECO:0000256" key="1">
    <source>
        <dbReference type="ARBA" id="ARBA00022490"/>
    </source>
</evidence>
<feature type="domain" description="Tyrosine--tRNA ligase SYY-like C-terminal" evidence="11">
    <location>
        <begin position="343"/>
        <end position="400"/>
    </location>
</feature>
<dbReference type="PROSITE" id="PS00178">
    <property type="entry name" value="AA_TRNA_LIGASE_I"/>
    <property type="match status" value="1"/>
</dbReference>
<comment type="subunit">
    <text evidence="9">Homodimer.</text>
</comment>
<dbReference type="Gene3D" id="1.10.240.10">
    <property type="entry name" value="Tyrosyl-Transfer RNA Synthetase"/>
    <property type="match status" value="1"/>
</dbReference>